<dbReference type="Proteomes" id="UP000481598">
    <property type="component" value="Unassembled WGS sequence"/>
</dbReference>
<dbReference type="RefSeq" id="WP_117776136.1">
    <property type="nucleotide sequence ID" value="NZ_JAMXUY010000001.1"/>
</dbReference>
<name>A0A6L8RKU7_9ACTN</name>
<sequence>MRELSIFIDESGSDDLRERYYLVAFVFHEQDIPIAEGIEKYERAVAESGLPLLPFHASPLMNGKDQFKDLGISERKRLFSLFRVMFRHLPISYKVFVFKTHRYRTLKQIADAMRREIIDFIFDNLSWFQQFDAVKIYYDGGQGSVSSALHKAIDYALAKNAVIYKPTTSSDYYLAQAADYVCTIEFTSLKYQANKQTNTDQKFFGGSTAFKKGLLKEVRKKAVPN</sequence>
<evidence type="ECO:0000313" key="1">
    <source>
        <dbReference type="EMBL" id="MZJ85682.1"/>
    </source>
</evidence>
<organism evidence="1 2">
    <name type="scientific">Collinsella aerofaciens</name>
    <dbReference type="NCBI Taxonomy" id="74426"/>
    <lineage>
        <taxon>Bacteria</taxon>
        <taxon>Bacillati</taxon>
        <taxon>Actinomycetota</taxon>
        <taxon>Coriobacteriia</taxon>
        <taxon>Coriobacteriales</taxon>
        <taxon>Coriobacteriaceae</taxon>
        <taxon>Collinsella</taxon>
    </lineage>
</organism>
<dbReference type="EMBL" id="WWTB01000007">
    <property type="protein sequence ID" value="MZJ85682.1"/>
    <property type="molecule type" value="Genomic_DNA"/>
</dbReference>
<proteinExistence type="predicted"/>
<reference evidence="1 2" key="1">
    <citation type="journal article" date="2019" name="Nat. Med.">
        <title>A library of human gut bacterial isolates paired with longitudinal multiomics data enables mechanistic microbiome research.</title>
        <authorList>
            <person name="Poyet M."/>
            <person name="Groussin M."/>
            <person name="Gibbons S.M."/>
            <person name="Avila-Pacheco J."/>
            <person name="Jiang X."/>
            <person name="Kearney S.M."/>
            <person name="Perrotta A.R."/>
            <person name="Berdy B."/>
            <person name="Zhao S."/>
            <person name="Lieberman T.D."/>
            <person name="Swanson P.K."/>
            <person name="Smith M."/>
            <person name="Roesemann S."/>
            <person name="Alexander J.E."/>
            <person name="Rich S.A."/>
            <person name="Livny J."/>
            <person name="Vlamakis H."/>
            <person name="Clish C."/>
            <person name="Bullock K."/>
            <person name="Deik A."/>
            <person name="Scott J."/>
            <person name="Pierce K.A."/>
            <person name="Xavier R.J."/>
            <person name="Alm E.J."/>
        </authorList>
    </citation>
    <scope>NUCLEOTIDE SEQUENCE [LARGE SCALE GENOMIC DNA]</scope>
    <source>
        <strain evidence="1 2">BIOML-A10</strain>
    </source>
</reference>
<dbReference type="AlphaFoldDB" id="A0A6L8RKU7"/>
<comment type="caution">
    <text evidence="1">The sequence shown here is derived from an EMBL/GenBank/DDBJ whole genome shotgun (WGS) entry which is preliminary data.</text>
</comment>
<evidence type="ECO:0000313" key="2">
    <source>
        <dbReference type="Proteomes" id="UP000481598"/>
    </source>
</evidence>
<gene>
    <name evidence="1" type="ORF">GT635_04295</name>
</gene>
<protein>
    <submittedName>
        <fullName evidence="1">DUF3800 domain-containing protein</fullName>
    </submittedName>
</protein>
<accession>A0A6L8RKU7</accession>
<dbReference type="Pfam" id="PF12686">
    <property type="entry name" value="DUF3800"/>
    <property type="match status" value="1"/>
</dbReference>
<dbReference type="InterPro" id="IPR024524">
    <property type="entry name" value="DUF3800"/>
</dbReference>